<name>A0ABX6TN66_9SPHI</name>
<dbReference type="InterPro" id="IPR011990">
    <property type="entry name" value="TPR-like_helical_dom_sf"/>
</dbReference>
<dbReference type="PROSITE" id="PS50109">
    <property type="entry name" value="HIS_KIN"/>
    <property type="match status" value="1"/>
</dbReference>
<evidence type="ECO:0000259" key="12">
    <source>
        <dbReference type="PROSITE" id="PS50109"/>
    </source>
</evidence>
<keyword evidence="10" id="KW-1133">Transmembrane helix</keyword>
<evidence type="ECO:0000256" key="4">
    <source>
        <dbReference type="ARBA" id="ARBA00022679"/>
    </source>
</evidence>
<evidence type="ECO:0000313" key="14">
    <source>
        <dbReference type="Proteomes" id="UP000516439"/>
    </source>
</evidence>
<dbReference type="Gene3D" id="3.30.565.10">
    <property type="entry name" value="Histidine kinase-like ATPase, C-terminal domain"/>
    <property type="match status" value="1"/>
</dbReference>
<feature type="transmembrane region" description="Helical" evidence="10">
    <location>
        <begin position="423"/>
        <end position="446"/>
    </location>
</feature>
<dbReference type="Gene3D" id="1.20.5.1930">
    <property type="match status" value="1"/>
</dbReference>
<accession>A0ABX6TN66</accession>
<dbReference type="CDD" id="cd16917">
    <property type="entry name" value="HATPase_UhpB-NarQ-NarX-like"/>
    <property type="match status" value="1"/>
</dbReference>
<dbReference type="PANTHER" id="PTHR24421:SF10">
    <property type="entry name" value="NITRATE_NITRITE SENSOR PROTEIN NARQ"/>
    <property type="match status" value="1"/>
</dbReference>
<gene>
    <name evidence="13" type="ORF">H9N25_08120</name>
</gene>
<evidence type="ECO:0000256" key="5">
    <source>
        <dbReference type="ARBA" id="ARBA00022741"/>
    </source>
</evidence>
<keyword evidence="11" id="KW-0732">Signal</keyword>
<dbReference type="InterPro" id="IPR036890">
    <property type="entry name" value="HATPase_C_sf"/>
</dbReference>
<dbReference type="EMBL" id="CP061171">
    <property type="protein sequence ID" value="QNR86353.1"/>
    <property type="molecule type" value="Genomic_DNA"/>
</dbReference>
<dbReference type="InterPro" id="IPR050482">
    <property type="entry name" value="Sensor_HK_TwoCompSys"/>
</dbReference>
<sequence>MKIKICIVCFLFFFSKVYAQSSSNKQNYADSITQVLKKQLPPSSKRFSDSLVNLAKHTKSDSLRARVFFKLGFYWRDINRTVAKKYLVTGFKYGAKYPYVKAVYYHYLGAYYYPVDATKSELNYIEADKQLSKFNTDEAYFLRAKGWGNYANLQQQKGDELLMAEILLNKCIPLIKKAGVNEFLAKYYEDLASVFMNQKQYDKAEKYFLLAIATFEKIELWDVVHLYDAYIGTTENYLYNNKITEAKRTLEKAKNLMPKCNDSLSHTEYYLAECIFYRENKAYDKSLQSANTGLKIAVKINDEYQIEVLNIQKYKTLIAYGRYQQAAALIEDIVRKNSSKSPTNILACFYDLSEVYDKMGDRNTAYVWLKKYSVLNDSLNKQEVLRKINALEIKFKTAENEKTIMNLNAENEKTKLITRNSRLANWLLALISLFLLILAIVGWFFFRNSKKLAIQKDLNHQQDLKDIYSQQHIQLVEVMLNAKEDEQNRVARDLHDGVGGMLAVSKMNLAHYINESNNNDSDLQNVVVHLENTMKELRRVAHNMMPEMLIRLGLEASLRDLCESIASDKLKVEFQCLGIGNNLKSREQINIYRIVQEAMANAAKHSNAKNLLLQCSQNKNIFFITIEDDGKGFDTSHIDIVKGIGVRNIKSRVEYLKGKIEILSQENKSGTSINIELYVTA</sequence>
<evidence type="ECO:0000256" key="8">
    <source>
        <dbReference type="ARBA" id="ARBA00023012"/>
    </source>
</evidence>
<dbReference type="EC" id="2.7.13.3" evidence="2"/>
<feature type="coiled-coil region" evidence="9">
    <location>
        <begin position="381"/>
        <end position="408"/>
    </location>
</feature>
<evidence type="ECO:0000256" key="9">
    <source>
        <dbReference type="SAM" id="Coils"/>
    </source>
</evidence>
<feature type="domain" description="Histidine kinase" evidence="12">
    <location>
        <begin position="489"/>
        <end position="681"/>
    </location>
</feature>
<dbReference type="PANTHER" id="PTHR24421">
    <property type="entry name" value="NITRATE/NITRITE SENSOR PROTEIN NARX-RELATED"/>
    <property type="match status" value="1"/>
</dbReference>
<keyword evidence="7" id="KW-0067">ATP-binding</keyword>
<dbReference type="SMART" id="SM00387">
    <property type="entry name" value="HATPase_c"/>
    <property type="match status" value="1"/>
</dbReference>
<evidence type="ECO:0000256" key="10">
    <source>
        <dbReference type="SAM" id="Phobius"/>
    </source>
</evidence>
<dbReference type="SUPFAM" id="SSF48452">
    <property type="entry name" value="TPR-like"/>
    <property type="match status" value="1"/>
</dbReference>
<keyword evidence="5" id="KW-0547">Nucleotide-binding</keyword>
<evidence type="ECO:0000256" key="7">
    <source>
        <dbReference type="ARBA" id="ARBA00022840"/>
    </source>
</evidence>
<dbReference type="Gene3D" id="1.25.40.10">
    <property type="entry name" value="Tetratricopeptide repeat domain"/>
    <property type="match status" value="2"/>
</dbReference>
<comment type="catalytic activity">
    <reaction evidence="1">
        <text>ATP + protein L-histidine = ADP + protein N-phospho-L-histidine.</text>
        <dbReference type="EC" id="2.7.13.3"/>
    </reaction>
</comment>
<evidence type="ECO:0000256" key="3">
    <source>
        <dbReference type="ARBA" id="ARBA00022553"/>
    </source>
</evidence>
<dbReference type="Pfam" id="PF02518">
    <property type="entry name" value="HATPase_c"/>
    <property type="match status" value="1"/>
</dbReference>
<dbReference type="InterPro" id="IPR003594">
    <property type="entry name" value="HATPase_dom"/>
</dbReference>
<evidence type="ECO:0000256" key="1">
    <source>
        <dbReference type="ARBA" id="ARBA00000085"/>
    </source>
</evidence>
<dbReference type="RefSeq" id="WP_190328540.1">
    <property type="nucleotide sequence ID" value="NZ_CP061171.1"/>
</dbReference>
<reference evidence="13 14" key="1">
    <citation type="submission" date="2020-09" db="EMBL/GenBank/DDBJ databases">
        <title>Pedobacter sp. SW-16 isolated from soil near Yeocheon.</title>
        <authorList>
            <person name="Im H.S."/>
            <person name="Joung Y."/>
            <person name="Lee S.-S."/>
        </authorList>
    </citation>
    <scope>NUCLEOTIDE SEQUENCE [LARGE SCALE GENOMIC DNA]</scope>
    <source>
        <strain evidence="13 14">SW-16</strain>
    </source>
</reference>
<dbReference type="Pfam" id="PF07730">
    <property type="entry name" value="HisKA_3"/>
    <property type="match status" value="1"/>
</dbReference>
<dbReference type="InterPro" id="IPR011712">
    <property type="entry name" value="Sig_transdc_His_kin_sub3_dim/P"/>
</dbReference>
<evidence type="ECO:0000313" key="13">
    <source>
        <dbReference type="EMBL" id="QNR86353.1"/>
    </source>
</evidence>
<keyword evidence="3" id="KW-0597">Phosphoprotein</keyword>
<keyword evidence="9" id="KW-0175">Coiled coil</keyword>
<feature type="chain" id="PRO_5047466833" description="histidine kinase" evidence="11">
    <location>
        <begin position="20"/>
        <end position="681"/>
    </location>
</feature>
<organism evidence="13 14">
    <name type="scientific">Pedobacter riviphilus</name>
    <dbReference type="NCBI Taxonomy" id="2766984"/>
    <lineage>
        <taxon>Bacteria</taxon>
        <taxon>Pseudomonadati</taxon>
        <taxon>Bacteroidota</taxon>
        <taxon>Sphingobacteriia</taxon>
        <taxon>Sphingobacteriales</taxon>
        <taxon>Sphingobacteriaceae</taxon>
        <taxon>Pedobacter</taxon>
    </lineage>
</organism>
<keyword evidence="8" id="KW-0902">Two-component regulatory system</keyword>
<keyword evidence="14" id="KW-1185">Reference proteome</keyword>
<dbReference type="GO" id="GO:0016301">
    <property type="term" value="F:kinase activity"/>
    <property type="evidence" value="ECO:0007669"/>
    <property type="project" value="UniProtKB-KW"/>
</dbReference>
<keyword evidence="10" id="KW-0812">Transmembrane</keyword>
<protein>
    <recommendedName>
        <fullName evidence="2">histidine kinase</fullName>
        <ecNumber evidence="2">2.7.13.3</ecNumber>
    </recommendedName>
</protein>
<keyword evidence="6 13" id="KW-0418">Kinase</keyword>
<dbReference type="SUPFAM" id="SSF55874">
    <property type="entry name" value="ATPase domain of HSP90 chaperone/DNA topoisomerase II/histidine kinase"/>
    <property type="match status" value="1"/>
</dbReference>
<keyword evidence="10" id="KW-0472">Membrane</keyword>
<feature type="signal peptide" evidence="11">
    <location>
        <begin position="1"/>
        <end position="19"/>
    </location>
</feature>
<dbReference type="InterPro" id="IPR005467">
    <property type="entry name" value="His_kinase_dom"/>
</dbReference>
<keyword evidence="4" id="KW-0808">Transferase</keyword>
<proteinExistence type="predicted"/>
<dbReference type="Proteomes" id="UP000516439">
    <property type="component" value="Chromosome"/>
</dbReference>
<evidence type="ECO:0000256" key="2">
    <source>
        <dbReference type="ARBA" id="ARBA00012438"/>
    </source>
</evidence>
<evidence type="ECO:0000256" key="11">
    <source>
        <dbReference type="SAM" id="SignalP"/>
    </source>
</evidence>
<evidence type="ECO:0000256" key="6">
    <source>
        <dbReference type="ARBA" id="ARBA00022777"/>
    </source>
</evidence>